<proteinExistence type="predicted"/>
<evidence type="ECO:0000256" key="1">
    <source>
        <dbReference type="SAM" id="Phobius"/>
    </source>
</evidence>
<reference evidence="2 3" key="1">
    <citation type="submission" date="2016-10" db="EMBL/GenBank/DDBJ databases">
        <authorList>
            <person name="de Groot N.N."/>
        </authorList>
    </citation>
    <scope>NUCLEOTIDE SEQUENCE [LARGE SCALE GENOMIC DNA]</scope>
    <source>
        <strain evidence="2 3">DSM 21650</strain>
    </source>
</reference>
<feature type="transmembrane region" description="Helical" evidence="1">
    <location>
        <begin position="116"/>
        <end position="134"/>
    </location>
</feature>
<gene>
    <name evidence="2" type="ORF">SAMN05660462_01674</name>
</gene>
<evidence type="ECO:0000313" key="2">
    <source>
        <dbReference type="EMBL" id="SDZ05044.1"/>
    </source>
</evidence>
<dbReference type="PANTHER" id="PTHR43471:SF12">
    <property type="entry name" value="HYPOTHETICAL MEMBRANE PROTEIN, CONSERVED"/>
    <property type="match status" value="1"/>
</dbReference>
<protein>
    <submittedName>
        <fullName evidence="2">ABC-2 family transporter protein</fullName>
    </submittedName>
</protein>
<feature type="transmembrane region" description="Helical" evidence="1">
    <location>
        <begin position="58"/>
        <end position="78"/>
    </location>
</feature>
<dbReference type="Pfam" id="PF12679">
    <property type="entry name" value="ABC2_membrane_2"/>
    <property type="match status" value="1"/>
</dbReference>
<feature type="transmembrane region" description="Helical" evidence="1">
    <location>
        <begin position="212"/>
        <end position="231"/>
    </location>
</feature>
<feature type="transmembrane region" description="Helical" evidence="1">
    <location>
        <begin position="251"/>
        <end position="268"/>
    </location>
</feature>
<sequence length="295" mass="32780">MNPVLKKELKTSMRTWRTPVMMSLYVLLLSLLVLLVFGDMLFSYNDYRGMRLDTVKEMFFVFTIFQLLLLTFIVPATTSNSISGERERSTLDLLICTRMSSISIILGKLFSSLAEVILLLLVSIPVMSTFFIFGGVSPGNIIIIFGFYFVTAILFGSIGIFMSTFFRKTSTSTIASYAITLFLLGGTFFVVLLTRAFYYLPRGLSITQSFPIVLYANPFSGLGAILFNMMGTDILSGFIGRGTGGNPLTPLYINLGFDIVASSILLYLSSLKINPMTRLGGKSKVKKKRKNKNSK</sequence>
<dbReference type="RefSeq" id="WP_091729792.1">
    <property type="nucleotide sequence ID" value="NZ_FNQE01000016.1"/>
</dbReference>
<accession>A0A1H3PUT5</accession>
<dbReference type="PANTHER" id="PTHR43471">
    <property type="entry name" value="ABC TRANSPORTER PERMEASE"/>
    <property type="match status" value="1"/>
</dbReference>
<dbReference type="OrthoDB" id="9815855at2"/>
<keyword evidence="1" id="KW-0472">Membrane</keyword>
<feature type="transmembrane region" description="Helical" evidence="1">
    <location>
        <begin position="20"/>
        <end position="38"/>
    </location>
</feature>
<feature type="transmembrane region" description="Helical" evidence="1">
    <location>
        <begin position="141"/>
        <end position="162"/>
    </location>
</feature>
<name>A0A1H3PUT5_9FIRM</name>
<dbReference type="Proteomes" id="UP000198625">
    <property type="component" value="Unassembled WGS sequence"/>
</dbReference>
<keyword evidence="3" id="KW-1185">Reference proteome</keyword>
<organism evidence="2 3">
    <name type="scientific">Proteiniborus ethanoligenes</name>
    <dbReference type="NCBI Taxonomy" id="415015"/>
    <lineage>
        <taxon>Bacteria</taxon>
        <taxon>Bacillati</taxon>
        <taxon>Bacillota</taxon>
        <taxon>Clostridia</taxon>
        <taxon>Eubacteriales</taxon>
        <taxon>Proteiniborus</taxon>
    </lineage>
</organism>
<dbReference type="GO" id="GO:0140359">
    <property type="term" value="F:ABC-type transporter activity"/>
    <property type="evidence" value="ECO:0007669"/>
    <property type="project" value="InterPro"/>
</dbReference>
<dbReference type="AlphaFoldDB" id="A0A1H3PUT5"/>
<dbReference type="GO" id="GO:0005886">
    <property type="term" value="C:plasma membrane"/>
    <property type="evidence" value="ECO:0007669"/>
    <property type="project" value="UniProtKB-SubCell"/>
</dbReference>
<keyword evidence="1" id="KW-1133">Transmembrane helix</keyword>
<keyword evidence="1" id="KW-0812">Transmembrane</keyword>
<evidence type="ECO:0000313" key="3">
    <source>
        <dbReference type="Proteomes" id="UP000198625"/>
    </source>
</evidence>
<dbReference type="STRING" id="415015.SAMN05660462_01674"/>
<dbReference type="EMBL" id="FNQE01000016">
    <property type="protein sequence ID" value="SDZ05044.1"/>
    <property type="molecule type" value="Genomic_DNA"/>
</dbReference>
<feature type="transmembrane region" description="Helical" evidence="1">
    <location>
        <begin position="174"/>
        <end position="200"/>
    </location>
</feature>